<name>A0A371IV06_9FIRM</name>
<dbReference type="Proteomes" id="UP000243494">
    <property type="component" value="Unassembled WGS sequence"/>
</dbReference>
<keyword evidence="2" id="KW-1185">Reference proteome</keyword>
<reference evidence="1 2" key="1">
    <citation type="journal article" date="2017" name="Genome Announc.">
        <title>Draft Genome Sequence of Romboutsia maritimum sp. nov. Strain CCRI-22766(T), Isolated from Coastal Estuarine Mud.</title>
        <authorList>
            <person name="Maheux A.F."/>
            <person name="Boudreau D.K."/>
            <person name="Berube E."/>
            <person name="Boissinot M."/>
            <person name="Raymond F."/>
            <person name="Brodeur S."/>
            <person name="Corbeil J."/>
            <person name="Brightwell G."/>
            <person name="Broda D."/>
            <person name="Omar R.F."/>
            <person name="Bergeron M.G."/>
        </authorList>
    </citation>
    <scope>NUCLEOTIDE SEQUENCE [LARGE SCALE GENOMIC DNA]</scope>
    <source>
        <strain evidence="1 2">CCRI-22766</strain>
    </source>
</reference>
<protein>
    <submittedName>
        <fullName evidence="1">Uncharacterized protein</fullName>
    </submittedName>
</protein>
<accession>A0A371IV06</accession>
<dbReference type="AlphaFoldDB" id="A0A371IV06"/>
<dbReference type="OrthoDB" id="1753663at2"/>
<dbReference type="EMBL" id="NOJZ02000004">
    <property type="protein sequence ID" value="RDY24313.1"/>
    <property type="molecule type" value="Genomic_DNA"/>
</dbReference>
<evidence type="ECO:0000313" key="1">
    <source>
        <dbReference type="EMBL" id="RDY24313.1"/>
    </source>
</evidence>
<comment type="caution">
    <text evidence="1">The sequence shown here is derived from an EMBL/GenBank/DDBJ whole genome shotgun (WGS) entry which is preliminary data.</text>
</comment>
<evidence type="ECO:0000313" key="2">
    <source>
        <dbReference type="Proteomes" id="UP000243494"/>
    </source>
</evidence>
<organism evidence="1 2">
    <name type="scientific">Romboutsia maritimum</name>
    <dbReference type="NCBI Taxonomy" id="2020948"/>
    <lineage>
        <taxon>Bacteria</taxon>
        <taxon>Bacillati</taxon>
        <taxon>Bacillota</taxon>
        <taxon>Clostridia</taxon>
        <taxon>Peptostreptococcales</taxon>
        <taxon>Peptostreptococcaceae</taxon>
        <taxon>Romboutsia</taxon>
    </lineage>
</organism>
<sequence length="120" mass="14509">MYKLDKYNAFIEKLIDDSPKYMVFDDNKEKYLLFDTFVMSLSDKAMPWLFKVYLDKNLNILKEDKFTFEVKKKYEKYNLNIVNINGNVFFNKDSLCVILIELNLDNQLLYNDENNKFNLK</sequence>
<gene>
    <name evidence="1" type="ORF">CHF27_004310</name>
</gene>
<dbReference type="RefSeq" id="WP_095406085.1">
    <property type="nucleotide sequence ID" value="NZ_NOJZ02000004.1"/>
</dbReference>
<proteinExistence type="predicted"/>